<dbReference type="GO" id="GO:0016993">
    <property type="term" value="F:precorrin-8X methylmutase activity"/>
    <property type="evidence" value="ECO:0007669"/>
    <property type="project" value="InterPro"/>
</dbReference>
<evidence type="ECO:0000256" key="4">
    <source>
        <dbReference type="ARBA" id="ARBA00023235"/>
    </source>
</evidence>
<dbReference type="PANTHER" id="PTHR43588">
    <property type="entry name" value="COBALT-PRECORRIN-8 METHYLMUTASE"/>
    <property type="match status" value="1"/>
</dbReference>
<dbReference type="Gene3D" id="3.40.50.10230">
    <property type="entry name" value="Cobalamin biosynthesis CobH/CbiC, precorrin-8X methylmutase"/>
    <property type="match status" value="1"/>
</dbReference>
<dbReference type="eggNOG" id="arCOG02247">
    <property type="taxonomic scope" value="Archaea"/>
</dbReference>
<dbReference type="STRING" id="387631.Asulf_00551"/>
<dbReference type="PANTHER" id="PTHR43588:SF1">
    <property type="entry name" value="COBALT-PRECORRIN-8 METHYLMUTASE"/>
    <property type="match status" value="1"/>
</dbReference>
<accession>N0BEB2</accession>
<dbReference type="EMBL" id="CP005290">
    <property type="protein sequence ID" value="AGK60572.1"/>
    <property type="molecule type" value="Genomic_DNA"/>
</dbReference>
<evidence type="ECO:0000256" key="1">
    <source>
        <dbReference type="ARBA" id="ARBA00004953"/>
    </source>
</evidence>
<dbReference type="GO" id="GO:0009236">
    <property type="term" value="P:cobalamin biosynthetic process"/>
    <property type="evidence" value="ECO:0007669"/>
    <property type="project" value="UniProtKB-UniPathway"/>
</dbReference>
<keyword evidence="3" id="KW-0169">Cobalamin biosynthesis</keyword>
<dbReference type="SUPFAM" id="SSF63965">
    <property type="entry name" value="Precorrin-8X methylmutase CbiC/CobH"/>
    <property type="match status" value="1"/>
</dbReference>
<evidence type="ECO:0000313" key="7">
    <source>
        <dbReference type="Proteomes" id="UP000013307"/>
    </source>
</evidence>
<dbReference type="AlphaFoldDB" id="N0BEB2"/>
<dbReference type="HOGENOM" id="CLU_084703_1_0_2"/>
<dbReference type="InterPro" id="IPR003722">
    <property type="entry name" value="Cbl_synth_CobH/CbiC"/>
</dbReference>
<name>N0BEB2_9EURY</name>
<sequence length="195" mass="21096">MKMYFGAETREAIKIARKSAEIARKLIPGDDLKSEILRRCVIATGDPSVKDIIRFKGAPEKGVEAIWEGCEIIVDVNMIKAGLRAKSISAMEFADSKSTDTRVVSGFKKLHSRIDGCLLGIGNSPSAAMHICEIAEKVRPAFIVATPVGFVNAAESKEMIRELDIPSITTVGTRGGSTICAAIINCLIDFARDRL</sequence>
<evidence type="ECO:0000256" key="3">
    <source>
        <dbReference type="ARBA" id="ARBA00022573"/>
    </source>
</evidence>
<organism evidence="6 7">
    <name type="scientific">Archaeoglobus sulfaticallidus PM70-1</name>
    <dbReference type="NCBI Taxonomy" id="387631"/>
    <lineage>
        <taxon>Archaea</taxon>
        <taxon>Methanobacteriati</taxon>
        <taxon>Methanobacteriota</taxon>
        <taxon>Archaeoglobi</taxon>
        <taxon>Archaeoglobales</taxon>
        <taxon>Archaeoglobaceae</taxon>
        <taxon>Archaeoglobus</taxon>
    </lineage>
</organism>
<evidence type="ECO:0000256" key="2">
    <source>
        <dbReference type="ARBA" id="ARBA00009774"/>
    </source>
</evidence>
<keyword evidence="4 6" id="KW-0413">Isomerase</keyword>
<comment type="similarity">
    <text evidence="2">Belongs to the CobH/CbiC family.</text>
</comment>
<protein>
    <submittedName>
        <fullName evidence="6">Precorrin isomerase</fullName>
    </submittedName>
</protein>
<evidence type="ECO:0000313" key="6">
    <source>
        <dbReference type="EMBL" id="AGK60572.1"/>
    </source>
</evidence>
<gene>
    <name evidence="6" type="ORF">Asulf_00551</name>
</gene>
<keyword evidence="7" id="KW-1185">Reference proteome</keyword>
<dbReference type="UniPathway" id="UPA00148"/>
<dbReference type="Proteomes" id="UP000013307">
    <property type="component" value="Chromosome"/>
</dbReference>
<dbReference type="Pfam" id="PF02570">
    <property type="entry name" value="CbiC"/>
    <property type="match status" value="1"/>
</dbReference>
<dbReference type="InterPro" id="IPR036588">
    <property type="entry name" value="CobH/CbiC_sf"/>
</dbReference>
<reference evidence="6 7" key="1">
    <citation type="journal article" date="2013" name="Genome Announc.">
        <title>Complete Genome Sequence of the Thermophilic and Facultatively Chemolithoautotrophic Sulfate Reducer Archaeoglobus sulfaticallidus Strain PM70-1T.</title>
        <authorList>
            <person name="Stokke R."/>
            <person name="Hocking W.P."/>
            <person name="Steinsbu B.O."/>
            <person name="Steen I.H."/>
        </authorList>
    </citation>
    <scope>NUCLEOTIDE SEQUENCE [LARGE SCALE GENOMIC DNA]</scope>
    <source>
        <strain evidence="6">PM70-1</strain>
    </source>
</reference>
<proteinExistence type="inferred from homology"/>
<dbReference type="KEGG" id="ast:Asulf_00551"/>
<evidence type="ECO:0000259" key="5">
    <source>
        <dbReference type="Pfam" id="PF02570"/>
    </source>
</evidence>
<feature type="domain" description="Cobalamin biosynthesis precorrin-8X methylmutase CobH/CbiC" evidence="5">
    <location>
        <begin position="15"/>
        <end position="189"/>
    </location>
</feature>
<comment type="pathway">
    <text evidence="1">Cofactor biosynthesis; adenosylcobalamin biosynthesis.</text>
</comment>